<evidence type="ECO:0000256" key="5">
    <source>
        <dbReference type="ARBA" id="ARBA00022840"/>
    </source>
</evidence>
<feature type="region of interest" description="Disordered" evidence="8">
    <location>
        <begin position="567"/>
        <end position="619"/>
    </location>
</feature>
<feature type="transmembrane region" description="Helical" evidence="9">
    <location>
        <begin position="445"/>
        <end position="468"/>
    </location>
</feature>
<accession>A0ABQ9Y3D3</accession>
<feature type="compositionally biased region" description="Polar residues" evidence="8">
    <location>
        <begin position="580"/>
        <end position="598"/>
    </location>
</feature>
<dbReference type="PROSITE" id="PS50893">
    <property type="entry name" value="ABC_TRANSPORTER_2"/>
    <property type="match status" value="2"/>
</dbReference>
<evidence type="ECO:0000313" key="12">
    <source>
        <dbReference type="EMBL" id="KAK2958248.1"/>
    </source>
</evidence>
<dbReference type="EMBL" id="JARBJD010000039">
    <property type="protein sequence ID" value="KAK2958248.1"/>
    <property type="molecule type" value="Genomic_DNA"/>
</dbReference>
<feature type="domain" description="ABC transporter" evidence="10">
    <location>
        <begin position="600"/>
        <end position="827"/>
    </location>
</feature>
<feature type="transmembrane region" description="Helical" evidence="9">
    <location>
        <begin position="996"/>
        <end position="1018"/>
    </location>
</feature>
<feature type="region of interest" description="Disordered" evidence="8">
    <location>
        <begin position="1"/>
        <end position="84"/>
    </location>
</feature>
<keyword evidence="3 9" id="KW-0812">Transmembrane</keyword>
<dbReference type="PROSITE" id="PS00211">
    <property type="entry name" value="ABC_TRANSPORTER_1"/>
    <property type="match status" value="2"/>
</dbReference>
<keyword evidence="7 9" id="KW-0472">Membrane</keyword>
<dbReference type="Pfam" id="PF00664">
    <property type="entry name" value="ABC_membrane"/>
    <property type="match status" value="2"/>
</dbReference>
<dbReference type="InterPro" id="IPR011527">
    <property type="entry name" value="ABC1_TM_dom"/>
</dbReference>
<feature type="transmembrane region" description="Helical" evidence="9">
    <location>
        <begin position="1024"/>
        <end position="1043"/>
    </location>
</feature>
<dbReference type="InterPro" id="IPR044726">
    <property type="entry name" value="ABCC_6TM_D2"/>
</dbReference>
<dbReference type="InterPro" id="IPR003439">
    <property type="entry name" value="ABC_transporter-like_ATP-bd"/>
</dbReference>
<dbReference type="InterPro" id="IPR050173">
    <property type="entry name" value="ABC_transporter_C-like"/>
</dbReference>
<organism evidence="12 13">
    <name type="scientific">Blattamonas nauphoetae</name>
    <dbReference type="NCBI Taxonomy" id="2049346"/>
    <lineage>
        <taxon>Eukaryota</taxon>
        <taxon>Metamonada</taxon>
        <taxon>Preaxostyla</taxon>
        <taxon>Oxymonadida</taxon>
        <taxon>Blattamonas</taxon>
    </lineage>
</organism>
<feature type="transmembrane region" description="Helical" evidence="9">
    <location>
        <begin position="175"/>
        <end position="196"/>
    </location>
</feature>
<feature type="transmembrane region" description="Helical" evidence="9">
    <location>
        <begin position="1111"/>
        <end position="1133"/>
    </location>
</feature>
<evidence type="ECO:0000313" key="13">
    <source>
        <dbReference type="Proteomes" id="UP001281761"/>
    </source>
</evidence>
<evidence type="ECO:0000256" key="7">
    <source>
        <dbReference type="ARBA" id="ARBA00023136"/>
    </source>
</evidence>
<evidence type="ECO:0000256" key="4">
    <source>
        <dbReference type="ARBA" id="ARBA00022741"/>
    </source>
</evidence>
<dbReference type="PANTHER" id="PTHR24223">
    <property type="entry name" value="ATP-BINDING CASSETTE SUB-FAMILY C"/>
    <property type="match status" value="1"/>
</dbReference>
<keyword evidence="13" id="KW-1185">Reference proteome</keyword>
<feature type="transmembrane region" description="Helical" evidence="9">
    <location>
        <begin position="886"/>
        <end position="907"/>
    </location>
</feature>
<evidence type="ECO:0000256" key="8">
    <source>
        <dbReference type="SAM" id="MobiDB-lite"/>
    </source>
</evidence>
<feature type="compositionally biased region" description="Basic and acidic residues" evidence="8">
    <location>
        <begin position="69"/>
        <end position="84"/>
    </location>
</feature>
<dbReference type="Pfam" id="PF00005">
    <property type="entry name" value="ABC_tran"/>
    <property type="match status" value="2"/>
</dbReference>
<evidence type="ECO:0000259" key="10">
    <source>
        <dbReference type="PROSITE" id="PS50893"/>
    </source>
</evidence>
<dbReference type="InterPro" id="IPR003593">
    <property type="entry name" value="AAA+_ATPase"/>
</dbReference>
<feature type="domain" description="ABC transporter" evidence="10">
    <location>
        <begin position="1201"/>
        <end position="1460"/>
    </location>
</feature>
<feature type="domain" description="ABC transmembrane type-1" evidence="11">
    <location>
        <begin position="886"/>
        <end position="1149"/>
    </location>
</feature>
<comment type="caution">
    <text evidence="12">The sequence shown here is derived from an EMBL/GenBank/DDBJ whole genome shotgun (WGS) entry which is preliminary data.</text>
</comment>
<feature type="transmembrane region" description="Helical" evidence="9">
    <location>
        <begin position="398"/>
        <end position="425"/>
    </location>
</feature>
<sequence>MSTKSSTLSQYPSENTSPFTQEPQQPNPNPNETEIFQASKQWDESHLVPVSPSIVAPNQTPTPSSYPQEDSHQSTKQDSSEILRSVNPEESHPFIANLFMCFIFPFLCKCHPLTDRDIPATHKYDRSKPATVIFQQKWTPVFEKFSADVEARGIDKVKKPNVFWVAIKSAGFGPFFAGLVLLLCNIAFTALTPFFSKMFLRVLANKDDPTHTDPVTFPWTAGVMLVLCPALVAFFDVAGNRVIYHHSVRMRAGIVGAVYDKLFKMKNMASLGAADTGRMISLISVDARMIAELTPQAAMLIVTPFQMLAGLILIIVDLGWSVVLSLVTLVVVLAIPLALSRLIRKYSNSYLAFSDTRTRVTNETLQGIRVVKYSGLEHVFRESILKPRNEQVNATKNFVFLIQISASIMRALPILVNFVCFIAFAGFSDASPLTFAVRVMPNAGYLAMVTQPCTMIPIYIQAIVLLGVSSGRLQDFLALPEMKSHSVKRDTPNNEEIAIQIVDGEFKWGDAPDIPLTNEEKLSLQKENKKRKQDLANDRAKMQIEEMTTPQQSPSDKDTQNGKVWNESEVRDEPNAIFRPNTSPNINQSTNEPNTFVSPSPIPNVPTSASPSASSQINQPTLRNINLSIPKGSLTMIVGPVGCGKSSLGAAIVGDIEQNCGTIVQSGRITYCPQTPWIVNNTVRGNITFDAEFDEDKYWNAVRVCALQPDYKIFAAGDQTAIGEKGVNMSGGQKARIQLARAVYSDKDIFILDDPLSAVDAHVGRYLMDECICGALKGKTVILMTNNLQFLDRADKVVVLRDGAIKAQGPYAEIREQGINFDEFLIRSDKSEKTEKTAEAKKEEKQEEQNDDENAKTIMTQEEQETGGIKFSSYVNFLQTLMPAPAVILFLLFVVIGEVVSPFAQWWMARCGTPTDFPSLPFFWKLGIYGLLGVATLFLLMLRSCMVRSAVKRSATKIHNNLLDQVLNCPSSFFDTTPLGRIINRFSGDMPQVDQFLLNTFLQVMTLWIGVIGQIVIVGVDTPVFLAFGIPVLILYLLILLMYSRVSRNLQRLESIARSPVISLFSETISGAGLTTIRSYGREEQWKERFHNVNDHWTTIFQLYRHGLKWATLYSGFISLVLNLGVVIVGWFFMNTSTLSVAIMSAALFSNLGLHLIQQTVELESKMTSFDRIQYYSNNLPQESTTHEVEVPDSWPQRGDVTFENVKFKYRPGLPFVLKGIDLDIEGGESIGVCGRTGAGKSSLLFVLFRLVELDPKLAPKIIDPKTGFLTDPDPDDEPNSGRILIDGVDISKIDIHRMRRAVAIIPQDPTLFTGSLRYNLDLAGKCSDDRIWEVLDMVQMREVVSEMEYGLDTPVVEGGSNFSAGQRQLLCFGRAILNNSRVVVMDEATANVDVETDAGIQRTIREQLKEQTVIVIAHRLNTIMDSSRIVVMDKGDVAEFDTPDNLKANPQSAFNSLIRSLNS</sequence>
<feature type="compositionally biased region" description="Polar residues" evidence="8">
    <location>
        <begin position="605"/>
        <end position="619"/>
    </location>
</feature>
<feature type="compositionally biased region" description="Polar residues" evidence="8">
    <location>
        <begin position="56"/>
        <end position="68"/>
    </location>
</feature>
<feature type="compositionally biased region" description="Basic and acidic residues" evidence="8">
    <location>
        <begin position="832"/>
        <end position="848"/>
    </location>
</feature>
<dbReference type="SUPFAM" id="SSF52540">
    <property type="entry name" value="P-loop containing nucleoside triphosphate hydrolases"/>
    <property type="match status" value="2"/>
</dbReference>
<evidence type="ECO:0000256" key="3">
    <source>
        <dbReference type="ARBA" id="ARBA00022692"/>
    </source>
</evidence>
<dbReference type="CDD" id="cd18580">
    <property type="entry name" value="ABC_6TM_ABCC_D2"/>
    <property type="match status" value="1"/>
</dbReference>
<keyword evidence="6 9" id="KW-1133">Transmembrane helix</keyword>
<feature type="compositionally biased region" description="Low complexity" evidence="8">
    <location>
        <begin position="20"/>
        <end position="34"/>
    </location>
</feature>
<protein>
    <submittedName>
        <fullName evidence="12">Multidrug resistance-associated protein</fullName>
    </submittedName>
</protein>
<evidence type="ECO:0000256" key="1">
    <source>
        <dbReference type="ARBA" id="ARBA00004141"/>
    </source>
</evidence>
<proteinExistence type="predicted"/>
<evidence type="ECO:0000259" key="11">
    <source>
        <dbReference type="PROSITE" id="PS50929"/>
    </source>
</evidence>
<gene>
    <name evidence="12" type="ORF">BLNAU_6735</name>
</gene>
<comment type="subcellular location">
    <subcellularLocation>
        <location evidence="1">Membrane</location>
        <topology evidence="1">Multi-pass membrane protein</topology>
    </subcellularLocation>
</comment>
<feature type="transmembrane region" description="Helical" evidence="9">
    <location>
        <begin position="322"/>
        <end position="339"/>
    </location>
</feature>
<dbReference type="InterPro" id="IPR036640">
    <property type="entry name" value="ABC1_TM_sf"/>
</dbReference>
<feature type="region of interest" description="Disordered" evidence="8">
    <location>
        <begin position="832"/>
        <end position="855"/>
    </location>
</feature>
<dbReference type="InterPro" id="IPR027417">
    <property type="entry name" value="P-loop_NTPase"/>
</dbReference>
<keyword evidence="4" id="KW-0547">Nucleotide-binding</keyword>
<feature type="transmembrane region" description="Helical" evidence="9">
    <location>
        <begin position="922"/>
        <end position="942"/>
    </location>
</feature>
<dbReference type="PROSITE" id="PS50929">
    <property type="entry name" value="ABC_TM1F"/>
    <property type="match status" value="2"/>
</dbReference>
<dbReference type="CDD" id="cd03244">
    <property type="entry name" value="ABCC_MRP_domain2"/>
    <property type="match status" value="1"/>
</dbReference>
<dbReference type="Proteomes" id="UP001281761">
    <property type="component" value="Unassembled WGS sequence"/>
</dbReference>
<feature type="compositionally biased region" description="Polar residues" evidence="8">
    <location>
        <begin position="1"/>
        <end position="19"/>
    </location>
</feature>
<dbReference type="PANTHER" id="PTHR24223:SF415">
    <property type="entry name" value="FI20190P1"/>
    <property type="match status" value="1"/>
</dbReference>
<dbReference type="CDD" id="cd03250">
    <property type="entry name" value="ABCC_MRP_domain1"/>
    <property type="match status" value="1"/>
</dbReference>
<dbReference type="InterPro" id="IPR017871">
    <property type="entry name" value="ABC_transporter-like_CS"/>
</dbReference>
<evidence type="ECO:0000256" key="9">
    <source>
        <dbReference type="SAM" id="Phobius"/>
    </source>
</evidence>
<dbReference type="SUPFAM" id="SSF90123">
    <property type="entry name" value="ABC transporter transmembrane region"/>
    <property type="match status" value="2"/>
</dbReference>
<dbReference type="Gene3D" id="3.40.50.300">
    <property type="entry name" value="P-loop containing nucleotide triphosphate hydrolases"/>
    <property type="match status" value="2"/>
</dbReference>
<dbReference type="Gene3D" id="1.20.1560.10">
    <property type="entry name" value="ABC transporter type 1, transmembrane domain"/>
    <property type="match status" value="2"/>
</dbReference>
<feature type="transmembrane region" description="Helical" evidence="9">
    <location>
        <begin position="216"/>
        <end position="239"/>
    </location>
</feature>
<dbReference type="SMART" id="SM00382">
    <property type="entry name" value="AAA"/>
    <property type="match status" value="2"/>
</dbReference>
<reference evidence="12 13" key="1">
    <citation type="journal article" date="2022" name="bioRxiv">
        <title>Genomics of Preaxostyla Flagellates Illuminates Evolutionary Transitions and the Path Towards Mitochondrial Loss.</title>
        <authorList>
            <person name="Novak L.V.F."/>
            <person name="Treitli S.C."/>
            <person name="Pyrih J."/>
            <person name="Halakuc P."/>
            <person name="Pipaliya S.V."/>
            <person name="Vacek V."/>
            <person name="Brzon O."/>
            <person name="Soukal P."/>
            <person name="Eme L."/>
            <person name="Dacks J.B."/>
            <person name="Karnkowska A."/>
            <person name="Elias M."/>
            <person name="Hampl V."/>
        </authorList>
    </citation>
    <scope>NUCLEOTIDE SEQUENCE [LARGE SCALE GENOMIC DNA]</scope>
    <source>
        <strain evidence="12">NAU3</strain>
        <tissue evidence="12">Gut</tissue>
    </source>
</reference>
<feature type="transmembrane region" description="Helical" evidence="9">
    <location>
        <begin position="297"/>
        <end position="316"/>
    </location>
</feature>
<evidence type="ECO:0000256" key="2">
    <source>
        <dbReference type="ARBA" id="ARBA00022448"/>
    </source>
</evidence>
<keyword evidence="5" id="KW-0067">ATP-binding</keyword>
<keyword evidence="2" id="KW-0813">Transport</keyword>
<evidence type="ECO:0000256" key="6">
    <source>
        <dbReference type="ARBA" id="ARBA00022989"/>
    </source>
</evidence>
<name>A0ABQ9Y3D3_9EUKA</name>
<feature type="domain" description="ABC transmembrane type-1" evidence="11">
    <location>
        <begin position="176"/>
        <end position="465"/>
    </location>
</feature>